<comment type="caution">
    <text evidence="1">The sequence shown here is derived from an EMBL/GenBank/DDBJ whole genome shotgun (WGS) entry which is preliminary data.</text>
</comment>
<evidence type="ECO:0000313" key="2">
    <source>
        <dbReference type="Proteomes" id="UP000288216"/>
    </source>
</evidence>
<evidence type="ECO:0000313" key="1">
    <source>
        <dbReference type="EMBL" id="GCB60223.1"/>
    </source>
</evidence>
<dbReference type="EMBL" id="BFAA01002375">
    <property type="protein sequence ID" value="GCB60223.1"/>
    <property type="molecule type" value="Genomic_DNA"/>
</dbReference>
<sequence length="114" mass="12944">MGRTWLERIKLNWAAMNFMLEFEAGPTKSLMEQKVTAAEKSLKAAEAKAQARSAGTKMTSAQYSVTNVVHDRETKDEEITEVAYECFDKNEGQNYAEKFSENDRNAFMCSLCKL</sequence>
<organism evidence="1 2">
    <name type="scientific">Scyliorhinus torazame</name>
    <name type="common">Cloudy catshark</name>
    <name type="synonym">Catulus torazame</name>
    <dbReference type="NCBI Taxonomy" id="75743"/>
    <lineage>
        <taxon>Eukaryota</taxon>
        <taxon>Metazoa</taxon>
        <taxon>Chordata</taxon>
        <taxon>Craniata</taxon>
        <taxon>Vertebrata</taxon>
        <taxon>Chondrichthyes</taxon>
        <taxon>Elasmobranchii</taxon>
        <taxon>Galeomorphii</taxon>
        <taxon>Galeoidea</taxon>
        <taxon>Carcharhiniformes</taxon>
        <taxon>Scyliorhinidae</taxon>
        <taxon>Scyliorhinus</taxon>
    </lineage>
</organism>
<proteinExistence type="predicted"/>
<reference evidence="1 2" key="1">
    <citation type="journal article" date="2018" name="Nat. Ecol. Evol.">
        <title>Shark genomes provide insights into elasmobranch evolution and the origin of vertebrates.</title>
        <authorList>
            <person name="Hara Y"/>
            <person name="Yamaguchi K"/>
            <person name="Onimaru K"/>
            <person name="Kadota M"/>
            <person name="Koyanagi M"/>
            <person name="Keeley SD"/>
            <person name="Tatsumi K"/>
            <person name="Tanaka K"/>
            <person name="Motone F"/>
            <person name="Kageyama Y"/>
            <person name="Nozu R"/>
            <person name="Adachi N"/>
            <person name="Nishimura O"/>
            <person name="Nakagawa R"/>
            <person name="Tanegashima C"/>
            <person name="Kiyatake I"/>
            <person name="Matsumoto R"/>
            <person name="Murakumo K"/>
            <person name="Nishida K"/>
            <person name="Terakita A"/>
            <person name="Kuratani S"/>
            <person name="Sato K"/>
            <person name="Hyodo S Kuraku.S."/>
        </authorList>
    </citation>
    <scope>NUCLEOTIDE SEQUENCE [LARGE SCALE GENOMIC DNA]</scope>
</reference>
<protein>
    <submittedName>
        <fullName evidence="1">Uncharacterized protein</fullName>
    </submittedName>
</protein>
<dbReference type="AlphaFoldDB" id="A0A401NH80"/>
<accession>A0A401NH80</accession>
<keyword evidence="2" id="KW-1185">Reference proteome</keyword>
<name>A0A401NH80_SCYTO</name>
<dbReference type="Proteomes" id="UP000288216">
    <property type="component" value="Unassembled WGS sequence"/>
</dbReference>
<gene>
    <name evidence="1" type="ORF">scyTo_0006842</name>
</gene>